<evidence type="ECO:0000313" key="3">
    <source>
        <dbReference type="Proteomes" id="UP000594118"/>
    </source>
</evidence>
<proteinExistence type="predicted"/>
<feature type="domain" description="AB hydrolase-1" evidence="1">
    <location>
        <begin position="4"/>
        <end position="178"/>
    </location>
</feature>
<name>A0A7L9WT34_9RHOB</name>
<keyword evidence="3" id="KW-1185">Reference proteome</keyword>
<evidence type="ECO:0000259" key="1">
    <source>
        <dbReference type="Pfam" id="PF12697"/>
    </source>
</evidence>
<dbReference type="PANTHER" id="PTHR43798">
    <property type="entry name" value="MONOACYLGLYCEROL LIPASE"/>
    <property type="match status" value="1"/>
</dbReference>
<dbReference type="InterPro" id="IPR029058">
    <property type="entry name" value="AB_hydrolase_fold"/>
</dbReference>
<dbReference type="InterPro" id="IPR050266">
    <property type="entry name" value="AB_hydrolase_sf"/>
</dbReference>
<protein>
    <submittedName>
        <fullName evidence="2">Alpha/beta fold hydrolase</fullName>
    </submittedName>
</protein>
<dbReference type="SUPFAM" id="SSF53474">
    <property type="entry name" value="alpha/beta-Hydrolases"/>
    <property type="match status" value="1"/>
</dbReference>
<keyword evidence="2" id="KW-0378">Hydrolase</keyword>
<reference evidence="2 3" key="1">
    <citation type="submission" date="2019-10" db="EMBL/GenBank/DDBJ databases">
        <title>Pseudopuniceibacterium sp. HQ09 islated from Antarctica.</title>
        <authorList>
            <person name="Liao L."/>
            <person name="Su S."/>
            <person name="Chen B."/>
            <person name="Yu Y."/>
        </authorList>
    </citation>
    <scope>NUCLEOTIDE SEQUENCE [LARGE SCALE GENOMIC DNA]</scope>
    <source>
        <strain evidence="2 3">HQ09</strain>
    </source>
</reference>
<accession>A0A7L9WT34</accession>
<dbReference type="PRINTS" id="PR00111">
    <property type="entry name" value="ABHYDROLASE"/>
</dbReference>
<organism evidence="2 3">
    <name type="scientific">Pseudooceanicola spongiae</name>
    <dbReference type="NCBI Taxonomy" id="2613965"/>
    <lineage>
        <taxon>Bacteria</taxon>
        <taxon>Pseudomonadati</taxon>
        <taxon>Pseudomonadota</taxon>
        <taxon>Alphaproteobacteria</taxon>
        <taxon>Rhodobacterales</taxon>
        <taxon>Paracoccaceae</taxon>
        <taxon>Pseudooceanicola</taxon>
    </lineage>
</organism>
<dbReference type="Proteomes" id="UP000594118">
    <property type="component" value="Chromosome"/>
</dbReference>
<evidence type="ECO:0000313" key="2">
    <source>
        <dbReference type="EMBL" id="QOL83034.1"/>
    </source>
</evidence>
<dbReference type="Pfam" id="PF12697">
    <property type="entry name" value="Abhydrolase_6"/>
    <property type="match status" value="1"/>
</dbReference>
<dbReference type="AlphaFoldDB" id="A0A7L9WT34"/>
<dbReference type="InterPro" id="IPR000073">
    <property type="entry name" value="AB_hydrolase_1"/>
</dbReference>
<dbReference type="PANTHER" id="PTHR43798:SF29">
    <property type="entry name" value="AB HYDROLASE-1 DOMAIN-CONTAINING PROTEIN"/>
    <property type="match status" value="1"/>
</dbReference>
<dbReference type="GO" id="GO:0016787">
    <property type="term" value="F:hydrolase activity"/>
    <property type="evidence" value="ECO:0007669"/>
    <property type="project" value="UniProtKB-KW"/>
</dbReference>
<sequence length="197" mass="21003">MAARLLAEVEGPLIAVGHSLGGRVAMEVARQAPTRVQALVLANTGHNARAVGEEPKRQAKIDLAHRDMAALAADWLPGMLDPARIGDSALMADLTDMVLAAGPDVHERQIRALLGRPDAATYLGQITCPVLLMTGAQDLWSPVAQHQEIADLTPHSDLHVIEHAGHFMPVERPDETAALVLGWLSRQGLATPTPQEA</sequence>
<dbReference type="Gene3D" id="3.40.50.1820">
    <property type="entry name" value="alpha/beta hydrolase"/>
    <property type="match status" value="1"/>
</dbReference>
<dbReference type="EMBL" id="CP045201">
    <property type="protein sequence ID" value="QOL83034.1"/>
    <property type="molecule type" value="Genomic_DNA"/>
</dbReference>
<dbReference type="KEGG" id="pshq:F3W81_00410"/>
<gene>
    <name evidence="2" type="ORF">F3W81_00410</name>
</gene>